<gene>
    <name evidence="1" type="ORF">F511_45297</name>
</gene>
<dbReference type="AlphaFoldDB" id="A0A2Z6ZWU2"/>
<protein>
    <submittedName>
        <fullName evidence="1">Uncharacterized protein</fullName>
    </submittedName>
</protein>
<keyword evidence="2" id="KW-1185">Reference proteome</keyword>
<dbReference type="EMBL" id="KV036762">
    <property type="protein sequence ID" value="KZV13541.1"/>
    <property type="molecule type" value="Genomic_DNA"/>
</dbReference>
<evidence type="ECO:0000313" key="2">
    <source>
        <dbReference type="Proteomes" id="UP000250235"/>
    </source>
</evidence>
<sequence>MSRRWLGHWSHAFRASASRLETGIALEARPCACRACSVPRPRWSRAARCKMAGRCSLEVARCWTSQAVGGRCCSWAMLVTAWSTPVARSLRNDASAGRAPVPAACALAARVVHGSAAGRPPLRRSSGDILTAEFS</sequence>
<evidence type="ECO:0000313" key="1">
    <source>
        <dbReference type="EMBL" id="KZV13541.1"/>
    </source>
</evidence>
<accession>A0A2Z6ZWU2</accession>
<name>A0A2Z6ZWU2_9LAMI</name>
<organism evidence="1 2">
    <name type="scientific">Dorcoceras hygrometricum</name>
    <dbReference type="NCBI Taxonomy" id="472368"/>
    <lineage>
        <taxon>Eukaryota</taxon>
        <taxon>Viridiplantae</taxon>
        <taxon>Streptophyta</taxon>
        <taxon>Embryophyta</taxon>
        <taxon>Tracheophyta</taxon>
        <taxon>Spermatophyta</taxon>
        <taxon>Magnoliopsida</taxon>
        <taxon>eudicotyledons</taxon>
        <taxon>Gunneridae</taxon>
        <taxon>Pentapetalae</taxon>
        <taxon>asterids</taxon>
        <taxon>lamiids</taxon>
        <taxon>Lamiales</taxon>
        <taxon>Gesneriaceae</taxon>
        <taxon>Didymocarpoideae</taxon>
        <taxon>Trichosporeae</taxon>
        <taxon>Loxocarpinae</taxon>
        <taxon>Dorcoceras</taxon>
    </lineage>
</organism>
<proteinExistence type="predicted"/>
<dbReference type="Proteomes" id="UP000250235">
    <property type="component" value="Unassembled WGS sequence"/>
</dbReference>
<reference evidence="1 2" key="1">
    <citation type="journal article" date="2015" name="Proc. Natl. Acad. Sci. U.S.A.">
        <title>The resurrection genome of Boea hygrometrica: A blueprint for survival of dehydration.</title>
        <authorList>
            <person name="Xiao L."/>
            <person name="Yang G."/>
            <person name="Zhang L."/>
            <person name="Yang X."/>
            <person name="Zhao S."/>
            <person name="Ji Z."/>
            <person name="Zhou Q."/>
            <person name="Hu M."/>
            <person name="Wang Y."/>
            <person name="Chen M."/>
            <person name="Xu Y."/>
            <person name="Jin H."/>
            <person name="Xiao X."/>
            <person name="Hu G."/>
            <person name="Bao F."/>
            <person name="Hu Y."/>
            <person name="Wan P."/>
            <person name="Li L."/>
            <person name="Deng X."/>
            <person name="Kuang T."/>
            <person name="Xiang C."/>
            <person name="Zhu J.K."/>
            <person name="Oliver M.J."/>
            <person name="He Y."/>
        </authorList>
    </citation>
    <scope>NUCLEOTIDE SEQUENCE [LARGE SCALE GENOMIC DNA]</scope>
    <source>
        <strain evidence="2">cv. XS01</strain>
    </source>
</reference>